<dbReference type="GO" id="GO:0001731">
    <property type="term" value="P:formation of translation preinitiation complex"/>
    <property type="evidence" value="ECO:0007669"/>
    <property type="project" value="TreeGrafter"/>
</dbReference>
<dbReference type="GO" id="GO:0005850">
    <property type="term" value="C:eukaryotic translation initiation factor 2 complex"/>
    <property type="evidence" value="ECO:0007669"/>
    <property type="project" value="TreeGrafter"/>
</dbReference>
<dbReference type="VEuPathDB" id="TrichDB:TRFO_40096"/>
<reference evidence="5" key="1">
    <citation type="submission" date="2016-10" db="EMBL/GenBank/DDBJ databases">
        <authorList>
            <person name="Benchimol M."/>
            <person name="Almeida L.G."/>
            <person name="Vasconcelos A.T."/>
            <person name="Perreira-Neves A."/>
            <person name="Rosa I.A."/>
            <person name="Tasca T."/>
            <person name="Bogo M.R."/>
            <person name="de Souza W."/>
        </authorList>
    </citation>
    <scope>NUCLEOTIDE SEQUENCE [LARGE SCALE GENOMIC DNA]</scope>
    <source>
        <strain evidence="5">K</strain>
    </source>
</reference>
<dbReference type="OrthoDB" id="10255414at2759"/>
<dbReference type="Proteomes" id="UP000179807">
    <property type="component" value="Unassembled WGS sequence"/>
</dbReference>
<dbReference type="SUPFAM" id="SSF75689">
    <property type="entry name" value="Zinc-binding domain of translation initiation factor 2 beta"/>
    <property type="match status" value="1"/>
</dbReference>
<dbReference type="PANTHER" id="PTHR23001">
    <property type="entry name" value="EUKARYOTIC TRANSLATION INITIATION FACTOR"/>
    <property type="match status" value="1"/>
</dbReference>
<keyword evidence="3" id="KW-0648">Protein biosynthesis</keyword>
<dbReference type="FunFam" id="3.30.30.170:FF:000001">
    <property type="entry name" value="Eukaryotic translation initiation factor 2 subunit"/>
    <property type="match status" value="1"/>
</dbReference>
<comment type="caution">
    <text evidence="5">The sequence shown here is derived from an EMBL/GenBank/DDBJ whole genome shotgun (WGS) entry which is preliminary data.</text>
</comment>
<keyword evidence="2" id="KW-0396">Initiation factor</keyword>
<dbReference type="GO" id="GO:0003743">
    <property type="term" value="F:translation initiation factor activity"/>
    <property type="evidence" value="ECO:0007669"/>
    <property type="project" value="UniProtKB-KW"/>
</dbReference>
<evidence type="ECO:0000313" key="6">
    <source>
        <dbReference type="Proteomes" id="UP000179807"/>
    </source>
</evidence>
<evidence type="ECO:0000259" key="4">
    <source>
        <dbReference type="SMART" id="SM00653"/>
    </source>
</evidence>
<dbReference type="GO" id="GO:0003729">
    <property type="term" value="F:mRNA binding"/>
    <property type="evidence" value="ECO:0007669"/>
    <property type="project" value="TreeGrafter"/>
</dbReference>
<dbReference type="InterPro" id="IPR016190">
    <property type="entry name" value="Transl_init_fac_IF2/IF5_Zn-bd"/>
</dbReference>
<accession>A0A1J4J7H9</accession>
<proteinExistence type="inferred from homology"/>
<dbReference type="AlphaFoldDB" id="A0A1J4J7H9"/>
<dbReference type="EMBL" id="MLAK01001383">
    <property type="protein sequence ID" value="OHS93619.1"/>
    <property type="molecule type" value="Genomic_DNA"/>
</dbReference>
<dbReference type="InterPro" id="IPR045196">
    <property type="entry name" value="IF2/IF5"/>
</dbReference>
<organism evidence="5 6">
    <name type="scientific">Tritrichomonas foetus</name>
    <dbReference type="NCBI Taxonomy" id="1144522"/>
    <lineage>
        <taxon>Eukaryota</taxon>
        <taxon>Metamonada</taxon>
        <taxon>Parabasalia</taxon>
        <taxon>Tritrichomonadida</taxon>
        <taxon>Tritrichomonadidae</taxon>
        <taxon>Tritrichomonas</taxon>
    </lineage>
</organism>
<dbReference type="InterPro" id="IPR016189">
    <property type="entry name" value="Transl_init_fac_IF2/IF5_N"/>
</dbReference>
<dbReference type="PANTHER" id="PTHR23001:SF3">
    <property type="entry name" value="EUKARYOTIC TRANSLATION INITIATION FACTOR 2 SUBUNIT 2"/>
    <property type="match status" value="1"/>
</dbReference>
<dbReference type="SMART" id="SM00653">
    <property type="entry name" value="eIF2B_5"/>
    <property type="match status" value="1"/>
</dbReference>
<dbReference type="InterPro" id="IPR002735">
    <property type="entry name" value="Transl_init_fac_IF2/IF5_dom"/>
</dbReference>
<protein>
    <submittedName>
        <fullName evidence="5">Domain found in IF2B/IF5 family protein</fullName>
    </submittedName>
</protein>
<evidence type="ECO:0000256" key="2">
    <source>
        <dbReference type="ARBA" id="ARBA00022540"/>
    </source>
</evidence>
<dbReference type="GeneID" id="94847702"/>
<evidence type="ECO:0000256" key="1">
    <source>
        <dbReference type="ARBA" id="ARBA00010397"/>
    </source>
</evidence>
<gene>
    <name evidence="5" type="ORF">TRFO_40096</name>
</gene>
<dbReference type="Gene3D" id="3.30.30.170">
    <property type="match status" value="1"/>
</dbReference>
<evidence type="ECO:0000313" key="5">
    <source>
        <dbReference type="EMBL" id="OHS93619.1"/>
    </source>
</evidence>
<dbReference type="RefSeq" id="XP_068346756.1">
    <property type="nucleotide sequence ID" value="XM_068512998.1"/>
</dbReference>
<evidence type="ECO:0000256" key="3">
    <source>
        <dbReference type="ARBA" id="ARBA00022917"/>
    </source>
</evidence>
<comment type="similarity">
    <text evidence="1">Belongs to the eIF-2-beta/eIF-5 family.</text>
</comment>
<dbReference type="Pfam" id="PF01873">
    <property type="entry name" value="eIF-5_eIF-2B"/>
    <property type="match status" value="1"/>
</dbReference>
<dbReference type="SUPFAM" id="SSF100966">
    <property type="entry name" value="Translation initiation factor 2 beta, aIF2beta, N-terminal domain"/>
    <property type="match status" value="1"/>
</dbReference>
<sequence length="219" mass="25286">MIYKKFKLMMTKTSLAMMSDAVFGTFDPLNAKKITPHIRNDVGIKLEQILLRENPKLIYPYSDMLDRCVKQINEHNPLNNGSNNDKFLHLPSIKMKKVGKRTIFHNFSEICSIIKRDREHLKLYICSEQNTNASIDATGQLCIGYRIDQSNLEKIIAKYIKNYVKCRACGSYETHLIKESRVSFIICSRCSAQSQVKPIKMGFKADVSKRKFRDKNALI</sequence>
<dbReference type="GO" id="GO:0031369">
    <property type="term" value="F:translation initiation factor binding"/>
    <property type="evidence" value="ECO:0007669"/>
    <property type="project" value="TreeGrafter"/>
</dbReference>
<keyword evidence="6" id="KW-1185">Reference proteome</keyword>
<name>A0A1J4J7H9_9EUKA</name>
<feature type="domain" description="Translation initiation factor IF2/IF5" evidence="4">
    <location>
        <begin position="85"/>
        <end position="193"/>
    </location>
</feature>